<dbReference type="GO" id="GO:0071164">
    <property type="term" value="F:RNA cap trimethylguanosine synthase activity"/>
    <property type="evidence" value="ECO:0007669"/>
    <property type="project" value="TreeGrafter"/>
</dbReference>
<dbReference type="GO" id="GO:0005634">
    <property type="term" value="C:nucleus"/>
    <property type="evidence" value="ECO:0007669"/>
    <property type="project" value="TreeGrafter"/>
</dbReference>
<dbReference type="OrthoDB" id="194443at2759"/>
<organism evidence="3 4">
    <name type="scientific">Populus tomentosa</name>
    <name type="common">Chinese white poplar</name>
    <dbReference type="NCBI Taxonomy" id="118781"/>
    <lineage>
        <taxon>Eukaryota</taxon>
        <taxon>Viridiplantae</taxon>
        <taxon>Streptophyta</taxon>
        <taxon>Embryophyta</taxon>
        <taxon>Tracheophyta</taxon>
        <taxon>Spermatophyta</taxon>
        <taxon>Magnoliopsida</taxon>
        <taxon>eudicotyledons</taxon>
        <taxon>Gunneridae</taxon>
        <taxon>Pentapetalae</taxon>
        <taxon>rosids</taxon>
        <taxon>fabids</taxon>
        <taxon>Malpighiales</taxon>
        <taxon>Salicaceae</taxon>
        <taxon>Saliceae</taxon>
        <taxon>Populus</taxon>
    </lineage>
</organism>
<sequence length="759" mass="83897">MEIEGGGGAAIRALGSFFKLTEVYIWDDGSTETREISLLPESTKSSRDLDDISFSIPASTIEILENEQLIKQMDALGLPISFLSNKETSNKMKKSKRKGARLRHSRSHKEAKEEALEFTQVSGLEIVSPSVLNDSTSNSLCCMSMMGQSESCFYDVAVGIDETECPTGDSASSTKIISGAVREKNLGGASHCLSNAGHEYESVPHNDVMSKDDDNGGQSLSNSDGAPPGVCCLTDAGANHGENEIANRLMEYECLEESSAANHHEEGDKFCNDSGTEHLGISEPAEFSQSSEVVGHGERDSYNYYGDFGDWRVYWDSLYMRYYFHNVETDTCTWYPPPGMEHLASGDITDELNEAAAEVTEVDGGPSFSCSSLNYHETSEGPPNDESCLNKSSDEVSMEIGVATGNSMPGLTIVPANGSFEHADECLVNGSCDVEVALHLPSAVQECMDSLTSTVTEEVTEESDIYLEIADPATDNLDIQLNPAIRKPKKKEKKTRVHKKSSMNSEDLQSEQMFEEFSSNIAKYWCQRYTLFSRFDDGIRMDEEGWFSVTPEPIAKHHALRCMGDTIIDCFTGVGGNAIQFAQRYKHVIAIDIDPKKIDYAFHNASIYGVSDQIDFIEGDFFALASKLKADSVFLSPPWGGPAYSKVRTYNIKTMLKPRDGYSLFNTAKQIGHRIIMFLPRNIDLDQLAELCLTSNPPWSLEVMFNLVHFRHVGLCSEKLCHILVDKGYSPWSQVEKNFLNGKLKAITAYFSNTVIEGQ</sequence>
<evidence type="ECO:0000313" key="4">
    <source>
        <dbReference type="Proteomes" id="UP000886885"/>
    </source>
</evidence>
<feature type="compositionally biased region" description="Basic and acidic residues" evidence="1">
    <location>
        <begin position="202"/>
        <end position="214"/>
    </location>
</feature>
<feature type="region of interest" description="Disordered" evidence="1">
    <location>
        <begin position="202"/>
        <end position="223"/>
    </location>
</feature>
<evidence type="ECO:0000259" key="2">
    <source>
        <dbReference type="PROSITE" id="PS50020"/>
    </source>
</evidence>
<protein>
    <recommendedName>
        <fullName evidence="2">WW domain-containing protein</fullName>
    </recommendedName>
</protein>
<proteinExistence type="predicted"/>
<keyword evidence="4" id="KW-1185">Reference proteome</keyword>
<dbReference type="Pfam" id="PF09445">
    <property type="entry name" value="Methyltransf_15"/>
    <property type="match status" value="1"/>
</dbReference>
<dbReference type="PROSITE" id="PS50020">
    <property type="entry name" value="WW_DOMAIN_2"/>
    <property type="match status" value="1"/>
</dbReference>
<gene>
    <name evidence="3" type="ORF">POTOM_047600</name>
</gene>
<name>A0A8X8CAZ9_POPTO</name>
<dbReference type="PANTHER" id="PTHR14741:SF32">
    <property type="entry name" value="TRIMETHYLGUANOSINE SYNTHASE"/>
    <property type="match status" value="1"/>
</dbReference>
<dbReference type="PANTHER" id="PTHR14741">
    <property type="entry name" value="S-ADENOSYLMETHIONINE-DEPENDENT METHYLTRANSFERASE RELATED"/>
    <property type="match status" value="1"/>
</dbReference>
<dbReference type="CDD" id="cd02440">
    <property type="entry name" value="AdoMet_MTases"/>
    <property type="match status" value="1"/>
</dbReference>
<dbReference type="AlphaFoldDB" id="A0A8X8CAZ9"/>
<accession>A0A8X8CAZ9</accession>
<dbReference type="FunFam" id="3.40.50.150:FF:000305">
    <property type="entry name" value="S-adenosyl-L-methionine-dependent methyltransferase superfamily protein"/>
    <property type="match status" value="1"/>
</dbReference>
<comment type="caution">
    <text evidence="3">The sequence shown here is derived from an EMBL/GenBank/DDBJ whole genome shotgun (WGS) entry which is preliminary data.</text>
</comment>
<dbReference type="Proteomes" id="UP000886885">
    <property type="component" value="Chromosome 14D"/>
</dbReference>
<dbReference type="InterPro" id="IPR001202">
    <property type="entry name" value="WW_dom"/>
</dbReference>
<dbReference type="CDD" id="cd00201">
    <property type="entry name" value="WW"/>
    <property type="match status" value="1"/>
</dbReference>
<feature type="region of interest" description="Disordered" evidence="1">
    <location>
        <begin position="370"/>
        <end position="391"/>
    </location>
</feature>
<feature type="domain" description="WW" evidence="2">
    <location>
        <begin position="311"/>
        <end position="339"/>
    </location>
</feature>
<evidence type="ECO:0000313" key="3">
    <source>
        <dbReference type="EMBL" id="KAG6747710.1"/>
    </source>
</evidence>
<dbReference type="InterPro" id="IPR019012">
    <property type="entry name" value="RNA_cap_Gua-N2-MeTrfase"/>
</dbReference>
<reference evidence="3" key="1">
    <citation type="journal article" date="2020" name="bioRxiv">
        <title>Hybrid origin of Populus tomentosa Carr. identified through genome sequencing and phylogenomic analysis.</title>
        <authorList>
            <person name="An X."/>
            <person name="Gao K."/>
            <person name="Chen Z."/>
            <person name="Li J."/>
            <person name="Yang X."/>
            <person name="Yang X."/>
            <person name="Zhou J."/>
            <person name="Guo T."/>
            <person name="Zhao T."/>
            <person name="Huang S."/>
            <person name="Miao D."/>
            <person name="Khan W.U."/>
            <person name="Rao P."/>
            <person name="Ye M."/>
            <person name="Lei B."/>
            <person name="Liao W."/>
            <person name="Wang J."/>
            <person name="Ji L."/>
            <person name="Li Y."/>
            <person name="Guo B."/>
            <person name="Mustafa N.S."/>
            <person name="Li S."/>
            <person name="Yun Q."/>
            <person name="Keller S.R."/>
            <person name="Mao J."/>
            <person name="Zhang R."/>
            <person name="Strauss S.H."/>
        </authorList>
    </citation>
    <scope>NUCLEOTIDE SEQUENCE</scope>
    <source>
        <strain evidence="3">GM15</strain>
        <tissue evidence="3">Leaf</tissue>
    </source>
</reference>
<dbReference type="EMBL" id="JAAWWB010000028">
    <property type="protein sequence ID" value="KAG6747710.1"/>
    <property type="molecule type" value="Genomic_DNA"/>
</dbReference>
<evidence type="ECO:0000256" key="1">
    <source>
        <dbReference type="SAM" id="MobiDB-lite"/>
    </source>
</evidence>